<feature type="chain" id="PRO_5043631557" description="RlpA-like protein double-psi beta-barrel domain-containing protein" evidence="2">
    <location>
        <begin position="22"/>
        <end position="115"/>
    </location>
</feature>
<feature type="domain" description="RlpA-like protein double-psi beta-barrel" evidence="3">
    <location>
        <begin position="23"/>
        <end position="106"/>
    </location>
</feature>
<reference evidence="4 5" key="1">
    <citation type="submission" date="2022-09" db="EMBL/GenBank/DDBJ databases">
        <authorList>
            <person name="Palmer J.M."/>
        </authorList>
    </citation>
    <scope>NUCLEOTIDE SEQUENCE [LARGE SCALE GENOMIC DNA]</scope>
    <source>
        <strain evidence="4 5">DSM 7382</strain>
    </source>
</reference>
<protein>
    <recommendedName>
        <fullName evidence="3">RlpA-like protein double-psi beta-barrel domain-containing protein</fullName>
    </recommendedName>
</protein>
<dbReference type="InterPro" id="IPR051477">
    <property type="entry name" value="Expansin_CellWall"/>
</dbReference>
<feature type="signal peptide" evidence="2">
    <location>
        <begin position="1"/>
        <end position="21"/>
    </location>
</feature>
<evidence type="ECO:0000313" key="4">
    <source>
        <dbReference type="EMBL" id="KAK7685469.1"/>
    </source>
</evidence>
<dbReference type="EMBL" id="JASBNA010000020">
    <property type="protein sequence ID" value="KAK7685469.1"/>
    <property type="molecule type" value="Genomic_DNA"/>
</dbReference>
<dbReference type="InterPro" id="IPR036908">
    <property type="entry name" value="RlpA-like_sf"/>
</dbReference>
<dbReference type="Gene3D" id="2.40.40.10">
    <property type="entry name" value="RlpA-like domain"/>
    <property type="match status" value="1"/>
</dbReference>
<evidence type="ECO:0000313" key="5">
    <source>
        <dbReference type="Proteomes" id="UP001385951"/>
    </source>
</evidence>
<dbReference type="Pfam" id="PF03330">
    <property type="entry name" value="DPBB_1"/>
    <property type="match status" value="1"/>
</dbReference>
<dbReference type="InterPro" id="IPR009009">
    <property type="entry name" value="RlpA-like_DPBB"/>
</dbReference>
<dbReference type="AlphaFoldDB" id="A0AAW0G1B7"/>
<sequence>MLRTVVTLTMLATLYARTAIAYTGEATWYHAGKGACGFVNKASDHIVALSPYEYLNGRSCLKNITVQYNDRSVDATVVDLCPECASGSIDLSMSAFAALAPLDVGRLRHVVWNFN</sequence>
<dbReference type="CDD" id="cd22191">
    <property type="entry name" value="DPBB_RlpA_EXP_N-like"/>
    <property type="match status" value="1"/>
</dbReference>
<evidence type="ECO:0000256" key="1">
    <source>
        <dbReference type="ARBA" id="ARBA00022729"/>
    </source>
</evidence>
<dbReference type="SUPFAM" id="SSF50685">
    <property type="entry name" value="Barwin-like endoglucanases"/>
    <property type="match status" value="1"/>
</dbReference>
<evidence type="ECO:0000259" key="3">
    <source>
        <dbReference type="Pfam" id="PF03330"/>
    </source>
</evidence>
<keyword evidence="1 2" id="KW-0732">Signal</keyword>
<dbReference type="Proteomes" id="UP001385951">
    <property type="component" value="Unassembled WGS sequence"/>
</dbReference>
<evidence type="ECO:0000256" key="2">
    <source>
        <dbReference type="SAM" id="SignalP"/>
    </source>
</evidence>
<comment type="caution">
    <text evidence="4">The sequence shown here is derived from an EMBL/GenBank/DDBJ whole genome shotgun (WGS) entry which is preliminary data.</text>
</comment>
<gene>
    <name evidence="4" type="ORF">QCA50_011333</name>
</gene>
<keyword evidence="5" id="KW-1185">Reference proteome</keyword>
<accession>A0AAW0G1B7</accession>
<dbReference type="PANTHER" id="PTHR31836:SF28">
    <property type="entry name" value="SRCR DOMAIN-CONTAINING PROTEIN-RELATED"/>
    <property type="match status" value="1"/>
</dbReference>
<organism evidence="4 5">
    <name type="scientific">Cerrena zonata</name>
    <dbReference type="NCBI Taxonomy" id="2478898"/>
    <lineage>
        <taxon>Eukaryota</taxon>
        <taxon>Fungi</taxon>
        <taxon>Dikarya</taxon>
        <taxon>Basidiomycota</taxon>
        <taxon>Agaricomycotina</taxon>
        <taxon>Agaricomycetes</taxon>
        <taxon>Polyporales</taxon>
        <taxon>Cerrenaceae</taxon>
        <taxon>Cerrena</taxon>
    </lineage>
</organism>
<dbReference type="PANTHER" id="PTHR31836">
    <property type="match status" value="1"/>
</dbReference>
<proteinExistence type="predicted"/>
<name>A0AAW0G1B7_9APHY</name>